<keyword evidence="1" id="KW-0812">Transmembrane</keyword>
<dbReference type="EMBL" id="FNBE01000016">
    <property type="protein sequence ID" value="SDG88424.1"/>
    <property type="molecule type" value="Genomic_DNA"/>
</dbReference>
<reference evidence="2 3" key="1">
    <citation type="submission" date="2016-10" db="EMBL/GenBank/DDBJ databases">
        <authorList>
            <person name="de Groot N.N."/>
        </authorList>
    </citation>
    <scope>NUCLEOTIDE SEQUENCE [LARGE SCALE GENOMIC DNA]</scope>
    <source>
        <strain evidence="2 3">CGMCC 4.3143</strain>
    </source>
</reference>
<protein>
    <submittedName>
        <fullName evidence="2">Uncharacterized protein</fullName>
    </submittedName>
</protein>
<keyword evidence="1" id="KW-1133">Transmembrane helix</keyword>
<keyword evidence="3" id="KW-1185">Reference proteome</keyword>
<name>A0A1G7XWA9_PSEOR</name>
<organism evidence="2 3">
    <name type="scientific">Pseudonocardia oroxyli</name>
    <dbReference type="NCBI Taxonomy" id="366584"/>
    <lineage>
        <taxon>Bacteria</taxon>
        <taxon>Bacillati</taxon>
        <taxon>Actinomycetota</taxon>
        <taxon>Actinomycetes</taxon>
        <taxon>Pseudonocardiales</taxon>
        <taxon>Pseudonocardiaceae</taxon>
        <taxon>Pseudonocardia</taxon>
    </lineage>
</organism>
<gene>
    <name evidence="2" type="ORF">SAMN05216377_116110</name>
</gene>
<accession>A0A1G7XWA9</accession>
<evidence type="ECO:0000313" key="3">
    <source>
        <dbReference type="Proteomes" id="UP000198967"/>
    </source>
</evidence>
<dbReference type="Proteomes" id="UP000198967">
    <property type="component" value="Unassembled WGS sequence"/>
</dbReference>
<sequence>MRSVPVADVLYALLLVGGFAVLVLCLRGLERL</sequence>
<proteinExistence type="predicted"/>
<evidence type="ECO:0000256" key="1">
    <source>
        <dbReference type="SAM" id="Phobius"/>
    </source>
</evidence>
<dbReference type="STRING" id="366584.SAMN05216377_116110"/>
<evidence type="ECO:0000313" key="2">
    <source>
        <dbReference type="EMBL" id="SDG88424.1"/>
    </source>
</evidence>
<feature type="transmembrane region" description="Helical" evidence="1">
    <location>
        <begin position="6"/>
        <end position="26"/>
    </location>
</feature>
<dbReference type="AlphaFoldDB" id="A0A1G7XWA9"/>
<keyword evidence="1" id="KW-0472">Membrane</keyword>